<dbReference type="EMBL" id="ML976756">
    <property type="protein sequence ID" value="KAF1965767.1"/>
    <property type="molecule type" value="Genomic_DNA"/>
</dbReference>
<dbReference type="SUPFAM" id="SSF54909">
    <property type="entry name" value="Dimeric alpha+beta barrel"/>
    <property type="match status" value="1"/>
</dbReference>
<keyword evidence="4" id="KW-1185">Reference proteome</keyword>
<dbReference type="OrthoDB" id="3454835at2759"/>
<dbReference type="Proteomes" id="UP000800036">
    <property type="component" value="Unassembled WGS sequence"/>
</dbReference>
<dbReference type="Gene3D" id="3.30.70.100">
    <property type="match status" value="1"/>
</dbReference>
<proteinExistence type="inferred from homology"/>
<dbReference type="Pfam" id="PF07110">
    <property type="entry name" value="EthD"/>
    <property type="match status" value="1"/>
</dbReference>
<dbReference type="InterPro" id="IPR011008">
    <property type="entry name" value="Dimeric_a/b-barrel"/>
</dbReference>
<organism evidence="3 4">
    <name type="scientific">Bimuria novae-zelandiae CBS 107.79</name>
    <dbReference type="NCBI Taxonomy" id="1447943"/>
    <lineage>
        <taxon>Eukaryota</taxon>
        <taxon>Fungi</taxon>
        <taxon>Dikarya</taxon>
        <taxon>Ascomycota</taxon>
        <taxon>Pezizomycotina</taxon>
        <taxon>Dothideomycetes</taxon>
        <taxon>Pleosporomycetidae</taxon>
        <taxon>Pleosporales</taxon>
        <taxon>Massarineae</taxon>
        <taxon>Didymosphaeriaceae</taxon>
        <taxon>Bimuria</taxon>
    </lineage>
</organism>
<gene>
    <name evidence="3" type="ORF">BU23DRAFT_488520</name>
</gene>
<feature type="domain" description="EthD" evidence="2">
    <location>
        <begin position="32"/>
        <end position="113"/>
    </location>
</feature>
<dbReference type="AlphaFoldDB" id="A0A6A5UXH7"/>
<evidence type="ECO:0000259" key="2">
    <source>
        <dbReference type="Pfam" id="PF07110"/>
    </source>
</evidence>
<evidence type="ECO:0000313" key="4">
    <source>
        <dbReference type="Proteomes" id="UP000800036"/>
    </source>
</evidence>
<comment type="similarity">
    <text evidence="1">Belongs to the tpcK family.</text>
</comment>
<dbReference type="InterPro" id="IPR009799">
    <property type="entry name" value="EthD_dom"/>
</dbReference>
<dbReference type="GO" id="GO:0016491">
    <property type="term" value="F:oxidoreductase activity"/>
    <property type="evidence" value="ECO:0007669"/>
    <property type="project" value="InterPro"/>
</dbReference>
<accession>A0A6A5UXH7</accession>
<evidence type="ECO:0000313" key="3">
    <source>
        <dbReference type="EMBL" id="KAF1965767.1"/>
    </source>
</evidence>
<name>A0A6A5UXH7_9PLEO</name>
<sequence>MDTHPFTFPSLCPSTGSNPQPYVRLLIFITKKKDIEDEMFHKWWRSVHADLAIAVEGFGRHCGRYVQMHTSPAHKASLARHGMEPLPFDGMGEMHVKSLDDWVEFQRSPALDKMIVWEMGLGQANRGIDGANFMKGPVRVILGWDHLIYGSASVESGGRDGILPGDGRLKEVARMAKL</sequence>
<evidence type="ECO:0000256" key="1">
    <source>
        <dbReference type="ARBA" id="ARBA00005986"/>
    </source>
</evidence>
<protein>
    <recommendedName>
        <fullName evidence="2">EthD domain-containing protein</fullName>
    </recommendedName>
</protein>
<reference evidence="3" key="1">
    <citation type="journal article" date="2020" name="Stud. Mycol.">
        <title>101 Dothideomycetes genomes: a test case for predicting lifestyles and emergence of pathogens.</title>
        <authorList>
            <person name="Haridas S."/>
            <person name="Albert R."/>
            <person name="Binder M."/>
            <person name="Bloem J."/>
            <person name="Labutti K."/>
            <person name="Salamov A."/>
            <person name="Andreopoulos B."/>
            <person name="Baker S."/>
            <person name="Barry K."/>
            <person name="Bills G."/>
            <person name="Bluhm B."/>
            <person name="Cannon C."/>
            <person name="Castanera R."/>
            <person name="Culley D."/>
            <person name="Daum C."/>
            <person name="Ezra D."/>
            <person name="Gonzalez J."/>
            <person name="Henrissat B."/>
            <person name="Kuo A."/>
            <person name="Liang C."/>
            <person name="Lipzen A."/>
            <person name="Lutzoni F."/>
            <person name="Magnuson J."/>
            <person name="Mondo S."/>
            <person name="Nolan M."/>
            <person name="Ohm R."/>
            <person name="Pangilinan J."/>
            <person name="Park H.-J."/>
            <person name="Ramirez L."/>
            <person name="Alfaro M."/>
            <person name="Sun H."/>
            <person name="Tritt A."/>
            <person name="Yoshinaga Y."/>
            <person name="Zwiers L.-H."/>
            <person name="Turgeon B."/>
            <person name="Goodwin S."/>
            <person name="Spatafora J."/>
            <person name="Crous P."/>
            <person name="Grigoriev I."/>
        </authorList>
    </citation>
    <scope>NUCLEOTIDE SEQUENCE</scope>
    <source>
        <strain evidence="3">CBS 107.79</strain>
    </source>
</reference>